<name>F7YYE2_9THEM</name>
<keyword evidence="1" id="KW-0472">Membrane</keyword>
<evidence type="ECO:0000256" key="1">
    <source>
        <dbReference type="SAM" id="Phobius"/>
    </source>
</evidence>
<dbReference type="PATRIC" id="fig|688269.3.peg.906"/>
<keyword evidence="1" id="KW-0812">Transmembrane</keyword>
<protein>
    <submittedName>
        <fullName evidence="2">Uncharacterized protein</fullName>
    </submittedName>
</protein>
<keyword evidence="3" id="KW-1185">Reference proteome</keyword>
<evidence type="ECO:0000313" key="2">
    <source>
        <dbReference type="EMBL" id="AEH50966.1"/>
    </source>
</evidence>
<dbReference type="EMBL" id="CP002351">
    <property type="protein sequence ID" value="AEH50966.1"/>
    <property type="molecule type" value="Genomic_DNA"/>
</dbReference>
<reference evidence="2 3" key="1">
    <citation type="submission" date="2010-11" db="EMBL/GenBank/DDBJ databases">
        <title>The complete genome of Thermotoga thermarum DSM 5069.</title>
        <authorList>
            <consortium name="US DOE Joint Genome Institute (JGI-PGF)"/>
            <person name="Lucas S."/>
            <person name="Copeland A."/>
            <person name="Lapidus A."/>
            <person name="Bruce D."/>
            <person name="Goodwin L."/>
            <person name="Pitluck S."/>
            <person name="Kyrpides N."/>
            <person name="Mavromatis K."/>
            <person name="Ivanova N."/>
            <person name="Zeytun A."/>
            <person name="Brettin T."/>
            <person name="Detter J.C."/>
            <person name="Tapia R."/>
            <person name="Han C."/>
            <person name="Land M."/>
            <person name="Hauser L."/>
            <person name="Markowitz V."/>
            <person name="Cheng J.-F."/>
            <person name="Hugenholtz P."/>
            <person name="Woyke T."/>
            <person name="Wu D."/>
            <person name="Spring S."/>
            <person name="Schroeder M."/>
            <person name="Brambilla E."/>
            <person name="Klenk H.-P."/>
            <person name="Eisen J.A."/>
        </authorList>
    </citation>
    <scope>NUCLEOTIDE SEQUENCE [LARGE SCALE GENOMIC DNA]</scope>
    <source>
        <strain evidence="2 3">DSM 5069</strain>
    </source>
</reference>
<dbReference type="AlphaFoldDB" id="F7YYE2"/>
<sequence precursor="true">MILEFLIGLSVVLCAALICIPILSVSERIVQDLQPYYVKCAVYKGLEFVTRERCGQVVIGVLERDKIIVRAVQGGDSKAVKIAVGKSAKNLRHDGTAIILSPSIVVRAGTIETNEWMISFPPVVTKINVYPKR</sequence>
<dbReference type="Proteomes" id="UP000006804">
    <property type="component" value="Chromosome"/>
</dbReference>
<keyword evidence="1" id="KW-1133">Transmembrane helix</keyword>
<dbReference type="KEGG" id="tta:Theth_0882"/>
<dbReference type="OrthoDB" id="48598at2"/>
<evidence type="ECO:0000313" key="3">
    <source>
        <dbReference type="Proteomes" id="UP000006804"/>
    </source>
</evidence>
<proteinExistence type="predicted"/>
<dbReference type="STRING" id="688269.Theth_0882"/>
<gene>
    <name evidence="2" type="ORF">Theth_0882</name>
</gene>
<feature type="transmembrane region" description="Helical" evidence="1">
    <location>
        <begin position="6"/>
        <end position="25"/>
    </location>
</feature>
<dbReference type="RefSeq" id="WP_013932188.1">
    <property type="nucleotide sequence ID" value="NC_015707.1"/>
</dbReference>
<organism evidence="2 3">
    <name type="scientific">Pseudothermotoga thermarum DSM 5069</name>
    <dbReference type="NCBI Taxonomy" id="688269"/>
    <lineage>
        <taxon>Bacteria</taxon>
        <taxon>Thermotogati</taxon>
        <taxon>Thermotogota</taxon>
        <taxon>Thermotogae</taxon>
        <taxon>Thermotogales</taxon>
        <taxon>Thermotogaceae</taxon>
        <taxon>Pseudothermotoga</taxon>
    </lineage>
</organism>
<accession>F7YYE2</accession>
<dbReference type="HOGENOM" id="CLU_1904960_0_0_0"/>